<accession>A0ACC7P0F7</accession>
<reference evidence="1" key="1">
    <citation type="submission" date="2024-12" db="EMBL/GenBank/DDBJ databases">
        <authorList>
            <person name="Wu N."/>
        </authorList>
    </citation>
    <scope>NUCLEOTIDE SEQUENCE</scope>
    <source>
        <strain evidence="1">P15</strain>
    </source>
</reference>
<keyword evidence="2" id="KW-1185">Reference proteome</keyword>
<dbReference type="Proteomes" id="UP001631969">
    <property type="component" value="Unassembled WGS sequence"/>
</dbReference>
<keyword evidence="1" id="KW-0560">Oxidoreductase</keyword>
<organism evidence="1 2">
    <name type="scientific">Paenibacillus mesotrionivorans</name>
    <dbReference type="NCBI Taxonomy" id="3160968"/>
    <lineage>
        <taxon>Bacteria</taxon>
        <taxon>Bacillati</taxon>
        <taxon>Bacillota</taxon>
        <taxon>Bacilli</taxon>
        <taxon>Bacillales</taxon>
        <taxon>Paenibacillaceae</taxon>
        <taxon>Paenibacillus</taxon>
    </lineage>
</organism>
<evidence type="ECO:0000313" key="2">
    <source>
        <dbReference type="Proteomes" id="UP001631969"/>
    </source>
</evidence>
<evidence type="ECO:0000313" key="1">
    <source>
        <dbReference type="EMBL" id="MFM9330514.1"/>
    </source>
</evidence>
<protein>
    <submittedName>
        <fullName evidence="1">Peptide-methionine (S)-S-oxide reductase MsrA</fullName>
        <ecNumber evidence="1">1.8.4.11</ecNumber>
    </submittedName>
</protein>
<proteinExistence type="predicted"/>
<name>A0ACC7P0F7_9BACL</name>
<dbReference type="EMBL" id="JBJURJ010000013">
    <property type="protein sequence ID" value="MFM9330514.1"/>
    <property type="molecule type" value="Genomic_DNA"/>
</dbReference>
<sequence>MDQQDGLDVQKELATFAGGCFWCMVKPFDELPGILRVVSGYTGGHKPNPTYEEVCTHTTGHTEAVQIEFDPARFPYAKLVELFWQQIDPTDPGGQFHDRGDSYRTAIFYHSDEQRKIAEESKRKLAESGRFDKPIVVPIEPAQPFYPAEEYHQDYHKKNPMHYKRYRIGSGREAFIEQHWSRKTHDTSHLTPIQYEVTQNNATEPPFRNEFFDHKEEGIYVDIVSGEPLFSSLDKFDSGCGWPSFTKPLAEHAVKEKSDFSHFMIRTEVRSSEADSHLGHLFDDGPEEKGGLRYCINSAALRFIPKKDLEQEGYGELRKLFGE</sequence>
<gene>
    <name evidence="1" type="primary">msrA</name>
    <name evidence="1" type="ORF">ACI1P1_19630</name>
</gene>
<comment type="caution">
    <text evidence="1">The sequence shown here is derived from an EMBL/GenBank/DDBJ whole genome shotgun (WGS) entry which is preliminary data.</text>
</comment>
<dbReference type="EC" id="1.8.4.11" evidence="1"/>